<dbReference type="GO" id="GO:0009231">
    <property type="term" value="P:riboflavin biosynthetic process"/>
    <property type="evidence" value="ECO:0007669"/>
    <property type="project" value="InterPro"/>
</dbReference>
<dbReference type="PANTHER" id="PTHR38011:SF2">
    <property type="entry name" value="BIFUNCTIONAL DEAMINASE-REDUCTASE DOMAIN PROTEIN"/>
    <property type="match status" value="1"/>
</dbReference>
<organism evidence="2 3">
    <name type="scientific">Microlunatus parietis</name>
    <dbReference type="NCBI Taxonomy" id="682979"/>
    <lineage>
        <taxon>Bacteria</taxon>
        <taxon>Bacillati</taxon>
        <taxon>Actinomycetota</taxon>
        <taxon>Actinomycetes</taxon>
        <taxon>Propionibacteriales</taxon>
        <taxon>Propionibacteriaceae</taxon>
        <taxon>Microlunatus</taxon>
    </lineage>
</organism>
<comment type="caution">
    <text evidence="2">The sequence shown here is derived from an EMBL/GenBank/DDBJ whole genome shotgun (WGS) entry which is preliminary data.</text>
</comment>
<evidence type="ECO:0000313" key="3">
    <source>
        <dbReference type="Proteomes" id="UP000569914"/>
    </source>
</evidence>
<dbReference type="PANTHER" id="PTHR38011">
    <property type="entry name" value="DIHYDROFOLATE REDUCTASE FAMILY PROTEIN (AFU_ORTHOLOGUE AFUA_8G06820)"/>
    <property type="match status" value="1"/>
</dbReference>
<gene>
    <name evidence="2" type="ORF">BKA15_005964</name>
</gene>
<dbReference type="Pfam" id="PF01872">
    <property type="entry name" value="RibD_C"/>
    <property type="match status" value="1"/>
</dbReference>
<evidence type="ECO:0000313" key="2">
    <source>
        <dbReference type="EMBL" id="NYE74635.1"/>
    </source>
</evidence>
<sequence length="186" mass="20457">MGALHAHEFITLDGIIDEPGWSADFDFDEGMNETLERLAETCTAVIFGRRSYEMFAPAWSERTGEDDLFAPFLNKTPKYVVSSTLTEAEATWQPTILLGGYDPEAIRRLKEEQQGDVFTGASGTLVRAMLADGLVDQLHLFLYPVTLGTGARLFPEGSVPQSMEVISSRTNASGVINLNLRVRPQG</sequence>
<proteinExistence type="predicted"/>
<evidence type="ECO:0000259" key="1">
    <source>
        <dbReference type="Pfam" id="PF01872"/>
    </source>
</evidence>
<dbReference type="InterPro" id="IPR024072">
    <property type="entry name" value="DHFR-like_dom_sf"/>
</dbReference>
<dbReference type="Gene3D" id="3.40.430.10">
    <property type="entry name" value="Dihydrofolate Reductase, subunit A"/>
    <property type="match status" value="1"/>
</dbReference>
<feature type="domain" description="Bacterial bifunctional deaminase-reductase C-terminal" evidence="1">
    <location>
        <begin position="8"/>
        <end position="175"/>
    </location>
</feature>
<dbReference type="AlphaFoldDB" id="A0A7Y9IDB3"/>
<dbReference type="GO" id="GO:0008703">
    <property type="term" value="F:5-amino-6-(5-phosphoribosylamino)uracil reductase activity"/>
    <property type="evidence" value="ECO:0007669"/>
    <property type="project" value="InterPro"/>
</dbReference>
<keyword evidence="3" id="KW-1185">Reference proteome</keyword>
<dbReference type="EMBL" id="JACCBU010000001">
    <property type="protein sequence ID" value="NYE74635.1"/>
    <property type="molecule type" value="Genomic_DNA"/>
</dbReference>
<dbReference type="RefSeq" id="WP_179757095.1">
    <property type="nucleotide sequence ID" value="NZ_JACCBU010000001.1"/>
</dbReference>
<dbReference type="InterPro" id="IPR002734">
    <property type="entry name" value="RibDG_C"/>
</dbReference>
<protein>
    <submittedName>
        <fullName evidence="2">Dihydrofolate reductase</fullName>
    </submittedName>
</protein>
<reference evidence="2 3" key="1">
    <citation type="submission" date="2020-07" db="EMBL/GenBank/DDBJ databases">
        <title>Sequencing the genomes of 1000 actinobacteria strains.</title>
        <authorList>
            <person name="Klenk H.-P."/>
        </authorList>
    </citation>
    <scope>NUCLEOTIDE SEQUENCE [LARGE SCALE GENOMIC DNA]</scope>
    <source>
        <strain evidence="2 3">DSM 22083</strain>
    </source>
</reference>
<accession>A0A7Y9IDB3</accession>
<dbReference type="InterPro" id="IPR050765">
    <property type="entry name" value="Riboflavin_Biosynth_HTPR"/>
</dbReference>
<dbReference type="SUPFAM" id="SSF53597">
    <property type="entry name" value="Dihydrofolate reductase-like"/>
    <property type="match status" value="1"/>
</dbReference>
<dbReference type="Proteomes" id="UP000569914">
    <property type="component" value="Unassembled WGS sequence"/>
</dbReference>
<name>A0A7Y9IDB3_9ACTN</name>